<keyword evidence="1" id="KW-0812">Transmembrane</keyword>
<sequence length="92" mass="10761">MQLINNNCNIYNYFIFSLSVKISIIKIVAASNRREFMKIPPSLNKKDIRENIRIIDAIHLKKFMKSSPLAIILVICFNFFINIAFPIIIKFI</sequence>
<keyword evidence="1" id="KW-1133">Transmembrane helix</keyword>
<reference evidence="3" key="2">
    <citation type="submission" date="2008-05" db="EMBL/GenBank/DDBJ databases">
        <title>Genome sequence of Clostridium botulinum Ba4 strain 657.</title>
        <authorList>
            <person name="Shrivastava S."/>
            <person name="Brown J.L."/>
            <person name="Bruce D."/>
            <person name="Detter C."/>
            <person name="Munk C."/>
            <person name="Smith L.A."/>
            <person name="Smith T.J."/>
            <person name="Sutton G."/>
            <person name="Brettin T.S."/>
        </authorList>
    </citation>
    <scope>NUCLEOTIDE SEQUENCE [LARGE SCALE GENOMIC DNA]</scope>
    <source>
        <strain evidence="3">657 / Type Ba4</strain>
    </source>
</reference>
<feature type="transmembrane region" description="Helical" evidence="1">
    <location>
        <begin position="69"/>
        <end position="89"/>
    </location>
</feature>
<gene>
    <name evidence="2" type="ordered locus">CLJ_B3609</name>
</gene>
<name>A0A3F2ZUG9_CLOB6</name>
<accession>A0A3F2ZUG9</accession>
<dbReference type="AlphaFoldDB" id="A0A3F2ZUG9"/>
<dbReference type="Proteomes" id="UP000002333">
    <property type="component" value="Chromosome"/>
</dbReference>
<dbReference type="KEGG" id="cbi:CLJ_B3609"/>
<keyword evidence="1" id="KW-0472">Membrane</keyword>
<evidence type="ECO:0000313" key="3">
    <source>
        <dbReference type="Proteomes" id="UP000002333"/>
    </source>
</evidence>
<proteinExistence type="predicted"/>
<organism evidence="2 3">
    <name type="scientific">Clostridium botulinum (strain 657 / Type Ba4)</name>
    <dbReference type="NCBI Taxonomy" id="515621"/>
    <lineage>
        <taxon>Bacteria</taxon>
        <taxon>Bacillati</taxon>
        <taxon>Bacillota</taxon>
        <taxon>Clostridia</taxon>
        <taxon>Eubacteriales</taxon>
        <taxon>Clostridiaceae</taxon>
        <taxon>Clostridium</taxon>
    </lineage>
</organism>
<dbReference type="EMBL" id="CP001083">
    <property type="protein sequence ID" value="ACQ52656.1"/>
    <property type="molecule type" value="Genomic_DNA"/>
</dbReference>
<feature type="transmembrane region" description="Helical" evidence="1">
    <location>
        <begin position="12"/>
        <end position="29"/>
    </location>
</feature>
<reference evidence="2 3" key="1">
    <citation type="journal article" date="2007" name="PLoS ONE">
        <title>Analysis of the neurotoxin complex genes in Clostridium botulinum A1-A4 and B1 strains: BoNT/A3, /Ba4 and /B1 clusters are located within plasmids.</title>
        <authorList>
            <person name="Smith T.J."/>
            <person name="Hill K.K."/>
            <person name="Foley B.T."/>
            <person name="Detter J.C."/>
            <person name="Munk A.C."/>
            <person name="Bruce D.C."/>
            <person name="Doggett N.A."/>
            <person name="Smith L.A."/>
            <person name="Marks J.D."/>
            <person name="Xie G."/>
            <person name="Brettin T.S."/>
        </authorList>
    </citation>
    <scope>NUCLEOTIDE SEQUENCE [LARGE SCALE GENOMIC DNA]</scope>
    <source>
        <strain evidence="3">657 / Type Ba4</strain>
    </source>
</reference>
<protein>
    <submittedName>
        <fullName evidence="2">Uncharacterized protein</fullName>
    </submittedName>
</protein>
<evidence type="ECO:0000256" key="1">
    <source>
        <dbReference type="SAM" id="Phobius"/>
    </source>
</evidence>
<evidence type="ECO:0000313" key="2">
    <source>
        <dbReference type="EMBL" id="ACQ52656.1"/>
    </source>
</evidence>